<feature type="signal peptide" evidence="2">
    <location>
        <begin position="1"/>
        <end position="21"/>
    </location>
</feature>
<comment type="caution">
    <text evidence="3">The sequence shown here is derived from an EMBL/GenBank/DDBJ whole genome shotgun (WGS) entry which is preliminary data.</text>
</comment>
<keyword evidence="2" id="KW-0732">Signal</keyword>
<dbReference type="EMBL" id="JACHWZ010000030">
    <property type="protein sequence ID" value="MBB3063434.1"/>
    <property type="molecule type" value="Genomic_DNA"/>
</dbReference>
<evidence type="ECO:0000256" key="1">
    <source>
        <dbReference type="SAM" id="MobiDB-lite"/>
    </source>
</evidence>
<name>A0A7W4ZCH3_9GAMM</name>
<evidence type="ECO:0000313" key="4">
    <source>
        <dbReference type="Proteomes" id="UP000535937"/>
    </source>
</evidence>
<feature type="chain" id="PRO_5031488783" evidence="2">
    <location>
        <begin position="22"/>
        <end position="87"/>
    </location>
</feature>
<dbReference type="RefSeq" id="WP_183463602.1">
    <property type="nucleotide sequence ID" value="NZ_JACHWZ010000030.1"/>
</dbReference>
<reference evidence="3 4" key="1">
    <citation type="submission" date="2020-08" db="EMBL/GenBank/DDBJ databases">
        <title>Genomic Encyclopedia of Type Strains, Phase III (KMG-III): the genomes of soil and plant-associated and newly described type strains.</title>
        <authorList>
            <person name="Whitman W."/>
        </authorList>
    </citation>
    <scope>NUCLEOTIDE SEQUENCE [LARGE SCALE GENOMIC DNA]</scope>
    <source>
        <strain evidence="3 4">CECT 8799</strain>
    </source>
</reference>
<proteinExistence type="predicted"/>
<evidence type="ECO:0000313" key="3">
    <source>
        <dbReference type="EMBL" id="MBB3063434.1"/>
    </source>
</evidence>
<evidence type="ECO:0000256" key="2">
    <source>
        <dbReference type="SAM" id="SignalP"/>
    </source>
</evidence>
<dbReference type="AlphaFoldDB" id="A0A7W4ZCH3"/>
<dbReference type="Proteomes" id="UP000535937">
    <property type="component" value="Unassembled WGS sequence"/>
</dbReference>
<feature type="region of interest" description="Disordered" evidence="1">
    <location>
        <begin position="55"/>
        <end position="87"/>
    </location>
</feature>
<sequence>MKKVQFYAALALLLGGLQAEAAELAAPLAEVQQQLSEKIDEAFLRKLAECRQKEREERSYPRFPVRLADESSGGTPVRFSGAQLTAP</sequence>
<keyword evidence="4" id="KW-1185">Reference proteome</keyword>
<organism evidence="3 4">
    <name type="scientific">Microbulbifer rhizosphaerae</name>
    <dbReference type="NCBI Taxonomy" id="1562603"/>
    <lineage>
        <taxon>Bacteria</taxon>
        <taxon>Pseudomonadati</taxon>
        <taxon>Pseudomonadota</taxon>
        <taxon>Gammaproteobacteria</taxon>
        <taxon>Cellvibrionales</taxon>
        <taxon>Microbulbiferaceae</taxon>
        <taxon>Microbulbifer</taxon>
    </lineage>
</organism>
<gene>
    <name evidence="3" type="ORF">FHS09_004292</name>
</gene>
<protein>
    <submittedName>
        <fullName evidence="3">Molybdopterin converting factor small subunit</fullName>
    </submittedName>
</protein>
<accession>A0A7W4ZCH3</accession>